<dbReference type="OrthoDB" id="4485278at2"/>
<feature type="region of interest" description="Disordered" evidence="1">
    <location>
        <begin position="1"/>
        <end position="64"/>
    </location>
</feature>
<dbReference type="RefSeq" id="WP_064937712.1">
    <property type="nucleotide sequence ID" value="NZ_LZSO01000050.1"/>
</dbReference>
<evidence type="ECO:0000313" key="3">
    <source>
        <dbReference type="Proteomes" id="UP000093902"/>
    </source>
</evidence>
<dbReference type="STRING" id="43304.GCA_001403655_00776"/>
<sequence>MTTNKPPPVSEENRKEAERVLRSYDDSRPTVTLPGSHGTVSGTAVNDWVDDDGNPIYGQPESQQ</sequence>
<proteinExistence type="predicted"/>
<evidence type="ECO:0000256" key="1">
    <source>
        <dbReference type="SAM" id="MobiDB-lite"/>
    </source>
</evidence>
<comment type="caution">
    <text evidence="2">The sequence shown here is derived from an EMBL/GenBank/DDBJ whole genome shotgun (WGS) entry which is preliminary data.</text>
</comment>
<accession>A0A1A0QJS5</accession>
<reference evidence="3" key="1">
    <citation type="submission" date="2016-06" db="EMBL/GenBank/DDBJ databases">
        <authorList>
            <person name="Sutton G."/>
            <person name="Brinkac L."/>
            <person name="Sanka R."/>
            <person name="Adams M."/>
            <person name="Lau E."/>
            <person name="Mehaffy C."/>
            <person name="Tameris M."/>
            <person name="Hatherill M."/>
            <person name="Hanekom W."/>
            <person name="Mahomed H."/>
            <person name="Mcshane H."/>
        </authorList>
    </citation>
    <scope>NUCLEOTIDE SEQUENCE [LARGE SCALE GENOMIC DNA]</scope>
    <source>
        <strain evidence="3">852002-51209_SCH5440388</strain>
    </source>
</reference>
<gene>
    <name evidence="2" type="ORF">A5792_06535</name>
</gene>
<dbReference type="AlphaFoldDB" id="A0A1A0QJS5"/>
<protein>
    <submittedName>
        <fullName evidence="2">Uncharacterized protein</fullName>
    </submittedName>
</protein>
<feature type="compositionally biased region" description="Basic and acidic residues" evidence="1">
    <location>
        <begin position="11"/>
        <end position="28"/>
    </location>
</feature>
<name>A0A1A0QJS5_MYCPR</name>
<dbReference type="EMBL" id="LZSO01000050">
    <property type="protein sequence ID" value="OBB22163.1"/>
    <property type="molecule type" value="Genomic_DNA"/>
</dbReference>
<organism evidence="2 3">
    <name type="scientific">Mycolicibacterium peregrinum</name>
    <name type="common">Mycobacterium peregrinum</name>
    <dbReference type="NCBI Taxonomy" id="43304"/>
    <lineage>
        <taxon>Bacteria</taxon>
        <taxon>Bacillati</taxon>
        <taxon>Actinomycetota</taxon>
        <taxon>Actinomycetes</taxon>
        <taxon>Mycobacteriales</taxon>
        <taxon>Mycobacteriaceae</taxon>
        <taxon>Mycolicibacterium</taxon>
    </lineage>
</organism>
<evidence type="ECO:0000313" key="2">
    <source>
        <dbReference type="EMBL" id="OBB22163.1"/>
    </source>
</evidence>
<dbReference type="Proteomes" id="UP000093902">
    <property type="component" value="Unassembled WGS sequence"/>
</dbReference>